<dbReference type="AlphaFoldDB" id="A0A081D0X0"/>
<dbReference type="GO" id="GO:0030213">
    <property type="term" value="P:hyaluronan biosynthetic process"/>
    <property type="evidence" value="ECO:0007669"/>
    <property type="project" value="TreeGrafter"/>
</dbReference>
<dbReference type="RefSeq" id="WP_045231993.1">
    <property type="nucleotide sequence ID" value="NZ_BBJU01000026.1"/>
</dbReference>
<feature type="transmembrane region" description="Helical" evidence="7">
    <location>
        <begin position="457"/>
        <end position="482"/>
    </location>
</feature>
<feature type="transmembrane region" description="Helical" evidence="7">
    <location>
        <begin position="367"/>
        <end position="394"/>
    </location>
</feature>
<keyword evidence="5 8" id="KW-0808">Transferase</keyword>
<evidence type="ECO:0000313" key="8">
    <source>
        <dbReference type="EMBL" id="GAK72566.1"/>
    </source>
</evidence>
<dbReference type="GO" id="GO:0085029">
    <property type="term" value="P:extracellular matrix assembly"/>
    <property type="evidence" value="ECO:0007669"/>
    <property type="project" value="TreeGrafter"/>
</dbReference>
<organism evidence="8 9">
    <name type="scientific">Agrobacterium rubi TR3 = NBRC 13261</name>
    <dbReference type="NCBI Taxonomy" id="1368415"/>
    <lineage>
        <taxon>Bacteria</taxon>
        <taxon>Pseudomonadati</taxon>
        <taxon>Pseudomonadota</taxon>
        <taxon>Alphaproteobacteria</taxon>
        <taxon>Hyphomicrobiales</taxon>
        <taxon>Rhizobiaceae</taxon>
        <taxon>Rhizobium/Agrobacterium group</taxon>
        <taxon>Agrobacterium</taxon>
    </lineage>
</organism>
<evidence type="ECO:0000256" key="2">
    <source>
        <dbReference type="ARBA" id="ARBA00022458"/>
    </source>
</evidence>
<evidence type="ECO:0000256" key="4">
    <source>
        <dbReference type="ARBA" id="ARBA00022676"/>
    </source>
</evidence>
<keyword evidence="2" id="KW-0536">Nodulation</keyword>
<keyword evidence="6 7" id="KW-0472">Membrane</keyword>
<keyword evidence="7" id="KW-0812">Transmembrane</keyword>
<keyword evidence="4" id="KW-0328">Glycosyltransferase</keyword>
<dbReference type="Proteomes" id="UP000028701">
    <property type="component" value="Unassembled WGS sequence"/>
</dbReference>
<dbReference type="eggNOG" id="COG1215">
    <property type="taxonomic scope" value="Bacteria"/>
</dbReference>
<keyword evidence="7" id="KW-1133">Transmembrane helix</keyword>
<dbReference type="Gene3D" id="3.90.550.10">
    <property type="entry name" value="Spore Coat Polysaccharide Biosynthesis Protein SpsA, Chain A"/>
    <property type="match status" value="1"/>
</dbReference>
<dbReference type="OrthoDB" id="6964257at2"/>
<feature type="transmembrane region" description="Helical" evidence="7">
    <location>
        <begin position="414"/>
        <end position="436"/>
    </location>
</feature>
<name>A0A081D0X0_9HYPH</name>
<dbReference type="PANTHER" id="PTHR22913:SF12">
    <property type="entry name" value="MANNURONAN SYNTHASE"/>
    <property type="match status" value="1"/>
</dbReference>
<dbReference type="GO" id="GO:0005886">
    <property type="term" value="C:plasma membrane"/>
    <property type="evidence" value="ECO:0007669"/>
    <property type="project" value="UniProtKB-SubCell"/>
</dbReference>
<evidence type="ECO:0000256" key="6">
    <source>
        <dbReference type="ARBA" id="ARBA00023136"/>
    </source>
</evidence>
<reference evidence="8 9" key="1">
    <citation type="submission" date="2014-08" db="EMBL/GenBank/DDBJ databases">
        <title>Whole genome shotgun sequence of Rhizobium rubi NBRC 13261.</title>
        <authorList>
            <person name="Katano-Makiyama Y."/>
            <person name="Hosoyama A."/>
            <person name="Hashimoto M."/>
            <person name="Hosoyama Y."/>
            <person name="Noguchi M."/>
            <person name="Tsuchikane K."/>
            <person name="Uohara A."/>
            <person name="Ohji S."/>
            <person name="Ichikawa N."/>
            <person name="Kimura A."/>
            <person name="Yamazoe A."/>
            <person name="Fujita N."/>
        </authorList>
    </citation>
    <scope>NUCLEOTIDE SEQUENCE [LARGE SCALE GENOMIC DNA]</scope>
    <source>
        <strain evidence="8 9">NBRC 13261</strain>
    </source>
</reference>
<comment type="caution">
    <text evidence="8">The sequence shown here is derived from an EMBL/GenBank/DDBJ whole genome shotgun (WGS) entry which is preliminary data.</text>
</comment>
<evidence type="ECO:0000256" key="7">
    <source>
        <dbReference type="SAM" id="Phobius"/>
    </source>
</evidence>
<evidence type="ECO:0000256" key="3">
    <source>
        <dbReference type="ARBA" id="ARBA00022475"/>
    </source>
</evidence>
<dbReference type="EMBL" id="BBJU01000026">
    <property type="protein sequence ID" value="GAK72566.1"/>
    <property type="molecule type" value="Genomic_DNA"/>
</dbReference>
<dbReference type="GO" id="GO:0050501">
    <property type="term" value="F:hyaluronan synthase activity"/>
    <property type="evidence" value="ECO:0007669"/>
    <property type="project" value="TreeGrafter"/>
</dbReference>
<keyword evidence="3" id="KW-1003">Cell membrane</keyword>
<dbReference type="InterPro" id="IPR029044">
    <property type="entry name" value="Nucleotide-diphossugar_trans"/>
</dbReference>
<dbReference type="Pfam" id="PF13641">
    <property type="entry name" value="Glyco_tranf_2_3"/>
    <property type="match status" value="1"/>
</dbReference>
<evidence type="ECO:0000256" key="1">
    <source>
        <dbReference type="ARBA" id="ARBA00004236"/>
    </source>
</evidence>
<gene>
    <name evidence="8" type="ORF">RRU01S_26_00930</name>
</gene>
<evidence type="ECO:0000256" key="5">
    <source>
        <dbReference type="ARBA" id="ARBA00022679"/>
    </source>
</evidence>
<sequence length="483" mass="54667">MIRHALYLMTVCLLVLFIPFEELSKHIGLALTIGVIGAWRYSWGAINFVRAHVFIRFVHPRRRALVETLYSQQPVPAHAFFLATSYKIEPEISTTVYRSIFAAAGASRGGATVVASVVEAADERLIRSIFELTPDMQGNVRLIIDRIAGTGKRDALATSLRIIARQCPSDRDVVIFVDGDSCPPLEIVEKSAPFFCDDRVGALTTDERCEVPQPGLFRDWFNLRFTQRQMMMSSMGLSRRILTLTGRMSVFRATLACNGDFIRMVERDSMDHWRLGRVTFLTGDDKSTWFWLLKNGWRMLYLPDVSSLSMETQPHPGFVQSAVVLMVRWFGNMLRTNGRALALGPGQIGAFTWWSLLDQRISMWTTLLGPATVLVSAIFVHPLILAAYITWVMVTRYVYSLAIMSFRPNFPISYPFLLYFGQLVGAAVKTFVLFRLDRQKWTRQAASKTKVRQPLSLRLKSLTSFYLHAVATGWLLLTAIALS</sequence>
<accession>A0A081D0X0</accession>
<protein>
    <submittedName>
        <fullName evidence="8">Putative glycosyltransferase</fullName>
    </submittedName>
</protein>
<dbReference type="PANTHER" id="PTHR22913">
    <property type="entry name" value="HYALURONAN SYNTHASE"/>
    <property type="match status" value="1"/>
</dbReference>
<evidence type="ECO:0000313" key="9">
    <source>
        <dbReference type="Proteomes" id="UP000028701"/>
    </source>
</evidence>
<dbReference type="SUPFAM" id="SSF53448">
    <property type="entry name" value="Nucleotide-diphospho-sugar transferases"/>
    <property type="match status" value="1"/>
</dbReference>
<proteinExistence type="predicted"/>
<comment type="subcellular location">
    <subcellularLocation>
        <location evidence="1">Cell membrane</location>
    </subcellularLocation>
</comment>